<evidence type="ECO:0000256" key="15">
    <source>
        <dbReference type="SAM" id="Phobius"/>
    </source>
</evidence>
<organism evidence="18 19">
    <name type="scientific">Desulfobacula toluolica (strain DSM 7467 / Tol2)</name>
    <dbReference type="NCBI Taxonomy" id="651182"/>
    <lineage>
        <taxon>Bacteria</taxon>
        <taxon>Pseudomonadati</taxon>
        <taxon>Thermodesulfobacteriota</taxon>
        <taxon>Desulfobacteria</taxon>
        <taxon>Desulfobacterales</taxon>
        <taxon>Desulfobacteraceae</taxon>
        <taxon>Desulfobacula</taxon>
    </lineage>
</organism>
<dbReference type="PANTHER" id="PTHR42878:SF7">
    <property type="entry name" value="SENSOR HISTIDINE KINASE GLRK"/>
    <property type="match status" value="1"/>
</dbReference>
<dbReference type="Pfam" id="PF17203">
    <property type="entry name" value="sCache_3_2"/>
    <property type="match status" value="1"/>
</dbReference>
<dbReference type="GO" id="GO:0007234">
    <property type="term" value="P:osmosensory signaling via phosphorelay pathway"/>
    <property type="evidence" value="ECO:0007669"/>
    <property type="project" value="TreeGrafter"/>
</dbReference>
<keyword evidence="4" id="KW-1003">Cell membrane</keyword>
<dbReference type="GO" id="GO:0030295">
    <property type="term" value="F:protein kinase activator activity"/>
    <property type="evidence" value="ECO:0007669"/>
    <property type="project" value="TreeGrafter"/>
</dbReference>
<reference evidence="18 19" key="1">
    <citation type="journal article" date="2013" name="Environ. Microbiol.">
        <title>Complete genome, catabolic sub-proteomes and key-metabolites of Desulfobacula toluolica Tol2, a marine, aromatic compound-degrading, sulfate-reducing bacterium.</title>
        <authorList>
            <person name="Wohlbrand L."/>
            <person name="Jacob J.H."/>
            <person name="Kube M."/>
            <person name="Mussmann M."/>
            <person name="Jarling R."/>
            <person name="Beck A."/>
            <person name="Amann R."/>
            <person name="Wilkes H."/>
            <person name="Reinhardt R."/>
            <person name="Rabus R."/>
        </authorList>
    </citation>
    <scope>NUCLEOTIDE SEQUENCE [LARGE SCALE GENOMIC DNA]</scope>
    <source>
        <strain evidence="19">DSM 7467 / Tol2</strain>
    </source>
</reference>
<dbReference type="PROSITE" id="PS50885">
    <property type="entry name" value="HAMP"/>
    <property type="match status" value="1"/>
</dbReference>
<dbReference type="InterPro" id="IPR029151">
    <property type="entry name" value="Sensor-like_sf"/>
</dbReference>
<dbReference type="PRINTS" id="PR00344">
    <property type="entry name" value="BCTRLSENSOR"/>
</dbReference>
<dbReference type="InterPro" id="IPR003661">
    <property type="entry name" value="HisK_dim/P_dom"/>
</dbReference>
<dbReference type="AlphaFoldDB" id="K0NFH2"/>
<dbReference type="InterPro" id="IPR003594">
    <property type="entry name" value="HATPase_dom"/>
</dbReference>
<evidence type="ECO:0000256" key="8">
    <source>
        <dbReference type="ARBA" id="ARBA00022741"/>
    </source>
</evidence>
<evidence type="ECO:0000256" key="9">
    <source>
        <dbReference type="ARBA" id="ARBA00022777"/>
    </source>
</evidence>
<dbReference type="GO" id="GO:0000156">
    <property type="term" value="F:phosphorelay response regulator activity"/>
    <property type="evidence" value="ECO:0007669"/>
    <property type="project" value="TreeGrafter"/>
</dbReference>
<dbReference type="InterPro" id="IPR050351">
    <property type="entry name" value="BphY/WalK/GraS-like"/>
</dbReference>
<dbReference type="GO" id="GO:0005886">
    <property type="term" value="C:plasma membrane"/>
    <property type="evidence" value="ECO:0007669"/>
    <property type="project" value="UniProtKB-SubCell"/>
</dbReference>
<comment type="catalytic activity">
    <reaction evidence="1">
        <text>ATP + protein L-histidine = ADP + protein N-phospho-L-histidine.</text>
        <dbReference type="EC" id="2.7.13.3"/>
    </reaction>
</comment>
<evidence type="ECO:0000256" key="5">
    <source>
        <dbReference type="ARBA" id="ARBA00022553"/>
    </source>
</evidence>
<dbReference type="SMART" id="SM00387">
    <property type="entry name" value="HATPase_c"/>
    <property type="match status" value="1"/>
</dbReference>
<keyword evidence="11 15" id="KW-1133">Transmembrane helix</keyword>
<evidence type="ECO:0000256" key="1">
    <source>
        <dbReference type="ARBA" id="ARBA00000085"/>
    </source>
</evidence>
<keyword evidence="9 18" id="KW-0418">Kinase</keyword>
<keyword evidence="6 18" id="KW-0808">Transferase</keyword>
<dbReference type="InterPro" id="IPR000014">
    <property type="entry name" value="PAS"/>
</dbReference>
<proteinExistence type="predicted"/>
<gene>
    <name evidence="18" type="ordered locus">TOL2_C15070</name>
</gene>
<dbReference type="CDD" id="cd00130">
    <property type="entry name" value="PAS"/>
    <property type="match status" value="1"/>
</dbReference>
<dbReference type="InterPro" id="IPR035965">
    <property type="entry name" value="PAS-like_dom_sf"/>
</dbReference>
<name>K0NFH2_DESTT</name>
<dbReference type="InterPro" id="IPR005467">
    <property type="entry name" value="His_kinase_dom"/>
</dbReference>
<evidence type="ECO:0000259" key="17">
    <source>
        <dbReference type="PROSITE" id="PS50885"/>
    </source>
</evidence>
<dbReference type="KEGG" id="dto:TOL2_C15070"/>
<dbReference type="CDD" id="cd06225">
    <property type="entry name" value="HAMP"/>
    <property type="match status" value="1"/>
</dbReference>
<evidence type="ECO:0000256" key="4">
    <source>
        <dbReference type="ARBA" id="ARBA00022475"/>
    </source>
</evidence>
<feature type="domain" description="Histidine kinase" evidence="16">
    <location>
        <begin position="375"/>
        <end position="582"/>
    </location>
</feature>
<dbReference type="Proteomes" id="UP000007347">
    <property type="component" value="Chromosome"/>
</dbReference>
<evidence type="ECO:0000313" key="18">
    <source>
        <dbReference type="EMBL" id="CCK79670.1"/>
    </source>
</evidence>
<keyword evidence="7 15" id="KW-0812">Transmembrane</keyword>
<feature type="coiled-coil region" evidence="14">
    <location>
        <begin position="218"/>
        <end position="248"/>
    </location>
</feature>
<dbReference type="SUPFAM" id="SSF55874">
    <property type="entry name" value="ATPase domain of HSP90 chaperone/DNA topoisomerase II/histidine kinase"/>
    <property type="match status" value="1"/>
</dbReference>
<accession>K0NFH2</accession>
<feature type="domain" description="HAMP" evidence="17">
    <location>
        <begin position="174"/>
        <end position="226"/>
    </location>
</feature>
<dbReference type="GO" id="GO:0000155">
    <property type="term" value="F:phosphorelay sensor kinase activity"/>
    <property type="evidence" value="ECO:0007669"/>
    <property type="project" value="InterPro"/>
</dbReference>
<dbReference type="SMART" id="SM00304">
    <property type="entry name" value="HAMP"/>
    <property type="match status" value="1"/>
</dbReference>
<dbReference type="EC" id="2.7.13.3" evidence="3"/>
<dbReference type="SUPFAM" id="SSF55785">
    <property type="entry name" value="PYP-like sensor domain (PAS domain)"/>
    <property type="match status" value="1"/>
</dbReference>
<feature type="transmembrane region" description="Helical" evidence="15">
    <location>
        <begin position="151"/>
        <end position="173"/>
    </location>
</feature>
<keyword evidence="14" id="KW-0175">Coiled coil</keyword>
<dbReference type="Gene3D" id="1.10.287.130">
    <property type="match status" value="1"/>
</dbReference>
<dbReference type="PROSITE" id="PS50109">
    <property type="entry name" value="HIS_KIN"/>
    <property type="match status" value="1"/>
</dbReference>
<keyword evidence="12" id="KW-0902">Two-component regulatory system</keyword>
<evidence type="ECO:0000256" key="12">
    <source>
        <dbReference type="ARBA" id="ARBA00023012"/>
    </source>
</evidence>
<evidence type="ECO:0000259" key="16">
    <source>
        <dbReference type="PROSITE" id="PS50109"/>
    </source>
</evidence>
<dbReference type="Pfam" id="PF02518">
    <property type="entry name" value="HATPase_c"/>
    <property type="match status" value="1"/>
</dbReference>
<dbReference type="CDD" id="cd00082">
    <property type="entry name" value="HisKA"/>
    <property type="match status" value="1"/>
</dbReference>
<dbReference type="SUPFAM" id="SSF47384">
    <property type="entry name" value="Homodimeric domain of signal transducing histidine kinase"/>
    <property type="match status" value="1"/>
</dbReference>
<dbReference type="Gene3D" id="3.30.450.20">
    <property type="entry name" value="PAS domain"/>
    <property type="match status" value="1"/>
</dbReference>
<evidence type="ECO:0000256" key="2">
    <source>
        <dbReference type="ARBA" id="ARBA00004651"/>
    </source>
</evidence>
<dbReference type="InterPro" id="IPR003660">
    <property type="entry name" value="HAMP_dom"/>
</dbReference>
<dbReference type="PANTHER" id="PTHR42878">
    <property type="entry name" value="TWO-COMPONENT HISTIDINE KINASE"/>
    <property type="match status" value="1"/>
</dbReference>
<dbReference type="Pfam" id="PF00512">
    <property type="entry name" value="HisKA"/>
    <property type="match status" value="1"/>
</dbReference>
<dbReference type="GO" id="GO:0005524">
    <property type="term" value="F:ATP binding"/>
    <property type="evidence" value="ECO:0007669"/>
    <property type="project" value="UniProtKB-KW"/>
</dbReference>
<dbReference type="SUPFAM" id="SSF103190">
    <property type="entry name" value="Sensory domain-like"/>
    <property type="match status" value="1"/>
</dbReference>
<evidence type="ECO:0000256" key="13">
    <source>
        <dbReference type="ARBA" id="ARBA00023136"/>
    </source>
</evidence>
<dbReference type="InterPro" id="IPR033463">
    <property type="entry name" value="sCache_3"/>
</dbReference>
<evidence type="ECO:0000313" key="19">
    <source>
        <dbReference type="Proteomes" id="UP000007347"/>
    </source>
</evidence>
<keyword evidence="10" id="KW-0067">ATP-binding</keyword>
<evidence type="ECO:0000256" key="14">
    <source>
        <dbReference type="SAM" id="Coils"/>
    </source>
</evidence>
<evidence type="ECO:0000256" key="10">
    <source>
        <dbReference type="ARBA" id="ARBA00022840"/>
    </source>
</evidence>
<dbReference type="Gene3D" id="3.30.565.10">
    <property type="entry name" value="Histidine kinase-like ATPase, C-terminal domain"/>
    <property type="match status" value="1"/>
</dbReference>
<dbReference type="SMART" id="SM00388">
    <property type="entry name" value="HisKA"/>
    <property type="match status" value="1"/>
</dbReference>
<dbReference type="Gene3D" id="6.10.340.10">
    <property type="match status" value="1"/>
</dbReference>
<dbReference type="EMBL" id="FO203503">
    <property type="protein sequence ID" value="CCK79670.1"/>
    <property type="molecule type" value="Genomic_DNA"/>
</dbReference>
<keyword evidence="13 15" id="KW-0472">Membrane</keyword>
<dbReference type="SUPFAM" id="SSF158472">
    <property type="entry name" value="HAMP domain-like"/>
    <property type="match status" value="1"/>
</dbReference>
<dbReference type="STRING" id="651182.TOL2_C15070"/>
<evidence type="ECO:0000256" key="11">
    <source>
        <dbReference type="ARBA" id="ARBA00022989"/>
    </source>
</evidence>
<dbReference type="InterPro" id="IPR004358">
    <property type="entry name" value="Sig_transdc_His_kin-like_C"/>
</dbReference>
<protein>
    <recommendedName>
        <fullName evidence="3">histidine kinase</fullName>
        <ecNumber evidence="3">2.7.13.3</ecNumber>
    </recommendedName>
</protein>
<dbReference type="InterPro" id="IPR036097">
    <property type="entry name" value="HisK_dim/P_sf"/>
</dbReference>
<keyword evidence="5" id="KW-0597">Phosphoprotein</keyword>
<keyword evidence="19" id="KW-1185">Reference proteome</keyword>
<evidence type="ECO:0000256" key="3">
    <source>
        <dbReference type="ARBA" id="ARBA00012438"/>
    </source>
</evidence>
<evidence type="ECO:0000256" key="6">
    <source>
        <dbReference type="ARBA" id="ARBA00022679"/>
    </source>
</evidence>
<sequence>MLGTLAAVLAVLQTRTIRGRIEKQGLAIAKNLAAISIDHLVTYNYVALEKLANQAVNNPEIIYVIVHDKEGKVAGYSRRPDLQNRYMTDDISRNAIAATVPLINVRVPESGTTPVMDVAVPVYISNAQDRWGTIRVCLSLDLMYQQIRQTLWSILIVGSVALAIGILISNWAAQRVTRPLGTLVNATVEAAQGNLDQKFSIRTRDEVEILADNFSVMIQEILAHKRQLENQIKEIKQLQQYAEKILATMTDGLLAVDMKGIVTAVNPAAHAILSIPLDHAAKDRHVLKLFDKNNPFAAYIQNSLENPSARNQREIHLQNGKDTRIILAGAGILKSDKKMPRQIIFNINDITDLKQLEAEIRQNQRLADLGTLAAGMAHEIRNPLSAIKTYVALLPKKIEKPGFLEKFQRTVPREINRLNTLTEELLELSRPPKYNFNQTDISQLLRQCIELLEADFTDRGIDCQSDFAHDLPQIMADADQLEKVFINLMQNGAQAMQDGGIMIIHASCKDNLLAIDFKDTGHGFSSELAENIFNPFFTTKAKGTGLGLAITHKVISEHGGQIKAKSQQGKGCCFSISLPRGNH</sequence>
<keyword evidence="8" id="KW-0547">Nucleotide-binding</keyword>
<dbReference type="Pfam" id="PF00672">
    <property type="entry name" value="HAMP"/>
    <property type="match status" value="1"/>
</dbReference>
<dbReference type="HOGENOM" id="CLU_000445_89_29_7"/>
<comment type="subcellular location">
    <subcellularLocation>
        <location evidence="2">Cell membrane</location>
        <topology evidence="2">Multi-pass membrane protein</topology>
    </subcellularLocation>
</comment>
<evidence type="ECO:0000256" key="7">
    <source>
        <dbReference type="ARBA" id="ARBA00022692"/>
    </source>
</evidence>
<dbReference type="InterPro" id="IPR036890">
    <property type="entry name" value="HATPase_C_sf"/>
</dbReference>